<dbReference type="EMBL" id="CP034841">
    <property type="protein sequence ID" value="QBF34978.1"/>
    <property type="molecule type" value="Genomic_DNA"/>
</dbReference>
<proteinExistence type="predicted"/>
<dbReference type="GO" id="GO:0003723">
    <property type="term" value="F:RNA binding"/>
    <property type="evidence" value="ECO:0007669"/>
    <property type="project" value="InterPro"/>
</dbReference>
<reference evidence="1 2" key="1">
    <citation type="submission" date="2019-01" db="EMBL/GenBank/DDBJ databases">
        <title>Complete sequence and annotation of the Mycoplasma phocirhinis strain 852T genome.</title>
        <authorList>
            <person name="Frasca S.Jr."/>
            <person name="Kutish G.F."/>
            <person name="Castellanos Gell J."/>
            <person name="Michaels D.L."/>
            <person name="Brown D.R."/>
        </authorList>
    </citation>
    <scope>NUCLEOTIDE SEQUENCE [LARGE SCALE GENOMIC DNA]</scope>
    <source>
        <strain evidence="1 2">852</strain>
    </source>
</reference>
<protein>
    <submittedName>
        <fullName evidence="1">RNA-binding S4 domain-containing protein</fullName>
    </submittedName>
</protein>
<dbReference type="OrthoDB" id="384916at2"/>
<name>A0A4P6MN49_9BACT</name>
<dbReference type="Proteomes" id="UP000289326">
    <property type="component" value="Chromosome"/>
</dbReference>
<dbReference type="Pfam" id="PF13275">
    <property type="entry name" value="S4_2"/>
    <property type="match status" value="1"/>
</dbReference>
<organism evidence="1 2">
    <name type="scientific">Mycoplasmopsis phocirhinis</name>
    <dbReference type="NCBI Taxonomy" id="142650"/>
    <lineage>
        <taxon>Bacteria</taxon>
        <taxon>Bacillati</taxon>
        <taxon>Mycoplasmatota</taxon>
        <taxon>Mycoplasmoidales</taxon>
        <taxon>Metamycoplasmataceae</taxon>
        <taxon>Mycoplasmopsis</taxon>
    </lineage>
</organism>
<keyword evidence="2" id="KW-1185">Reference proteome</keyword>
<dbReference type="AlphaFoldDB" id="A0A4P6MN49"/>
<dbReference type="SUPFAM" id="SSF55174">
    <property type="entry name" value="Alpha-L RNA-binding motif"/>
    <property type="match status" value="1"/>
</dbReference>
<sequence length="74" mass="8348">MKKIYINTEFITLGQLLKLTGLINNGGEAKDFIELNKINIRINGKTPQGRGSKIYPEMAVSIISTIYLIKKRHS</sequence>
<dbReference type="Gene3D" id="3.10.290.10">
    <property type="entry name" value="RNA-binding S4 domain"/>
    <property type="match status" value="1"/>
</dbReference>
<evidence type="ECO:0000313" key="2">
    <source>
        <dbReference type="Proteomes" id="UP000289326"/>
    </source>
</evidence>
<accession>A0A4P6MN49</accession>
<dbReference type="KEGG" id="mphi:EG856_00015"/>
<gene>
    <name evidence="1" type="ORF">EG856_00015</name>
</gene>
<evidence type="ECO:0000313" key="1">
    <source>
        <dbReference type="EMBL" id="QBF34978.1"/>
    </source>
</evidence>
<dbReference type="InterPro" id="IPR036986">
    <property type="entry name" value="S4_RNA-bd_sf"/>
</dbReference>